<evidence type="ECO:0000256" key="1">
    <source>
        <dbReference type="ARBA" id="ARBA00004173"/>
    </source>
</evidence>
<evidence type="ECO:0000313" key="9">
    <source>
        <dbReference type="EMBL" id="CAF3896889.1"/>
    </source>
</evidence>
<evidence type="ECO:0000256" key="2">
    <source>
        <dbReference type="ARBA" id="ARBA00009540"/>
    </source>
</evidence>
<name>A0A816MAJ6_9BILA</name>
<dbReference type="InterPro" id="IPR006571">
    <property type="entry name" value="TLDc_dom"/>
</dbReference>
<keyword evidence="3" id="KW-0496">Mitochondrion</keyword>
<dbReference type="PANTHER" id="PTHR23354">
    <property type="entry name" value="NUCLEOLAR PROTEIN 7/ESTROGEN RECEPTOR COACTIVATOR-RELATED"/>
    <property type="match status" value="1"/>
</dbReference>
<evidence type="ECO:0000313" key="8">
    <source>
        <dbReference type="EMBL" id="CAF2003133.1"/>
    </source>
</evidence>
<comment type="similarity">
    <text evidence="2">Belongs to the OXR1 family.</text>
</comment>
<evidence type="ECO:0000256" key="3">
    <source>
        <dbReference type="ARBA" id="ARBA00023128"/>
    </source>
</evidence>
<dbReference type="OrthoDB" id="9984961at2759"/>
<evidence type="ECO:0000313" key="11">
    <source>
        <dbReference type="Proteomes" id="UP000663824"/>
    </source>
</evidence>
<feature type="domain" description="TLDc" evidence="5">
    <location>
        <begin position="187"/>
        <end position="359"/>
    </location>
</feature>
<dbReference type="EMBL" id="CAJOBF010005839">
    <property type="protein sequence ID" value="CAF4188427.1"/>
    <property type="molecule type" value="Genomic_DNA"/>
</dbReference>
<dbReference type="GO" id="GO:0005739">
    <property type="term" value="C:mitochondrion"/>
    <property type="evidence" value="ECO:0007669"/>
    <property type="project" value="UniProtKB-SubCell"/>
</dbReference>
<comment type="caution">
    <text evidence="7">The sequence shown here is derived from an EMBL/GenBank/DDBJ whole genome shotgun (WGS) entry which is preliminary data.</text>
</comment>
<accession>A0A816MAJ6</accession>
<evidence type="ECO:0000259" key="5">
    <source>
        <dbReference type="PROSITE" id="PS51886"/>
    </source>
</evidence>
<dbReference type="Proteomes" id="UP000663834">
    <property type="component" value="Unassembled WGS sequence"/>
</dbReference>
<dbReference type="Proteomes" id="UP000663824">
    <property type="component" value="Unassembled WGS sequence"/>
</dbReference>
<dbReference type="PROSITE" id="PS51886">
    <property type="entry name" value="TLDC"/>
    <property type="match status" value="1"/>
</dbReference>
<gene>
    <name evidence="6" type="ORF">KQP761_LOCUS36729</name>
    <name evidence="7" type="ORF">MBJ925_LOCUS6825</name>
    <name evidence="9" type="ORF">SMN809_LOCUS6425</name>
    <name evidence="10" type="ORF">UXM345_LOCUS27282</name>
    <name evidence="8" type="ORF">XDN619_LOCUS3397</name>
</gene>
<comment type="subcellular location">
    <subcellularLocation>
        <location evidence="1">Mitochondrion</location>
    </subcellularLocation>
</comment>
<dbReference type="EMBL" id="CAJOBI010001734">
    <property type="protein sequence ID" value="CAF3896889.1"/>
    <property type="molecule type" value="Genomic_DNA"/>
</dbReference>
<dbReference type="SMART" id="SM00584">
    <property type="entry name" value="TLDc"/>
    <property type="match status" value="1"/>
</dbReference>
<dbReference type="EMBL" id="CAJNOW010020781">
    <property type="protein sequence ID" value="CAF1681445.1"/>
    <property type="molecule type" value="Genomic_DNA"/>
</dbReference>
<evidence type="ECO:0000313" key="6">
    <source>
        <dbReference type="EMBL" id="CAF1681445.1"/>
    </source>
</evidence>
<dbReference type="Proteomes" id="UP000676336">
    <property type="component" value="Unassembled WGS sequence"/>
</dbReference>
<reference evidence="7" key="1">
    <citation type="submission" date="2021-02" db="EMBL/GenBank/DDBJ databases">
        <authorList>
            <person name="Nowell W R."/>
        </authorList>
    </citation>
    <scope>NUCLEOTIDE SEQUENCE</scope>
</reference>
<dbReference type="EMBL" id="CAJNRE010002211">
    <property type="protein sequence ID" value="CAF1971232.1"/>
    <property type="molecule type" value="Genomic_DNA"/>
</dbReference>
<dbReference type="Pfam" id="PF07534">
    <property type="entry name" value="TLD"/>
    <property type="match status" value="1"/>
</dbReference>
<sequence length="428" mass="48309">MTSTTTTPNTCAASDCKSISNALCLHCNTCVCTKHYLEHVKLTNDDLMHLSDQLNSIVNKLHQCNITHLAQHATEQLEQWREEGYSMIDKLYDEKKTSLETIIQLKLKEDTSVGKQLCETVRKLTDQGDASHHQVEQLKKPLKAFNDRCTTLEKSNFFHINTKPFEINTHSITIKAKYFGFFTGGGSLLRLENQIQLNKWVGNHEQKWRLVYKGKRDGFKAEDFHRCSDNQGPTLTIIQSKEGGWLFGGYTSQNWSSVIDYVEDQTAPFIFTLTNPHNISPTKYIIRPTGVSHAVVHSSAYGPTFGGGFDLHVCDESQSTKGSYSKFPTSYDDTTGKGELTFTGSSHFETSDIEVYRGYGPTFAGEHDCFVCNNSHTMVCSILHFPHSYKDTTCQGRGIFTGNGQFQTSDIEIYRLASFLLWNSFVCD</sequence>
<dbReference type="Proteomes" id="UP000663842">
    <property type="component" value="Unassembled WGS sequence"/>
</dbReference>
<protein>
    <recommendedName>
        <fullName evidence="4">Oxidation resistance protein 1</fullName>
    </recommendedName>
</protein>
<dbReference type="Proteomes" id="UP000663887">
    <property type="component" value="Unassembled WGS sequence"/>
</dbReference>
<evidence type="ECO:0000313" key="10">
    <source>
        <dbReference type="EMBL" id="CAF4188427.1"/>
    </source>
</evidence>
<dbReference type="AlphaFoldDB" id="A0A816MAJ6"/>
<organism evidence="7 11">
    <name type="scientific">Rotaria magnacalcarata</name>
    <dbReference type="NCBI Taxonomy" id="392030"/>
    <lineage>
        <taxon>Eukaryota</taxon>
        <taxon>Metazoa</taxon>
        <taxon>Spiralia</taxon>
        <taxon>Gnathifera</taxon>
        <taxon>Rotifera</taxon>
        <taxon>Eurotatoria</taxon>
        <taxon>Bdelloidea</taxon>
        <taxon>Philodinida</taxon>
        <taxon>Philodinidae</taxon>
        <taxon>Rotaria</taxon>
    </lineage>
</organism>
<dbReference type="EMBL" id="CAJNRG010000480">
    <property type="protein sequence ID" value="CAF2003133.1"/>
    <property type="molecule type" value="Genomic_DNA"/>
</dbReference>
<evidence type="ECO:0000256" key="4">
    <source>
        <dbReference type="ARBA" id="ARBA00040604"/>
    </source>
</evidence>
<evidence type="ECO:0000313" key="7">
    <source>
        <dbReference type="EMBL" id="CAF1971232.1"/>
    </source>
</evidence>
<dbReference type="PANTHER" id="PTHR23354:SF62">
    <property type="entry name" value="MUSTARD, ISOFORM V"/>
    <property type="match status" value="1"/>
</dbReference>
<proteinExistence type="inferred from homology"/>